<protein>
    <recommendedName>
        <fullName evidence="3">alpha-galactosidase</fullName>
        <ecNumber evidence="3">3.2.1.22</ecNumber>
    </recommendedName>
</protein>
<evidence type="ECO:0000256" key="4">
    <source>
        <dbReference type="ARBA" id="ARBA00022729"/>
    </source>
</evidence>
<keyword evidence="6" id="KW-0326">Glycosidase</keyword>
<evidence type="ECO:0000256" key="5">
    <source>
        <dbReference type="ARBA" id="ARBA00022801"/>
    </source>
</evidence>
<dbReference type="GO" id="GO:0004557">
    <property type="term" value="F:alpha-galactosidase activity"/>
    <property type="evidence" value="ECO:0007669"/>
    <property type="project" value="UniProtKB-EC"/>
</dbReference>
<evidence type="ECO:0000313" key="8">
    <source>
        <dbReference type="Proteomes" id="UP000887540"/>
    </source>
</evidence>
<dbReference type="PANTHER" id="PTHR11452:SF83">
    <property type="entry name" value="ALPHA-GALACTOSIDASE"/>
    <property type="match status" value="1"/>
</dbReference>
<keyword evidence="5" id="KW-0378">Hydrolase</keyword>
<name>A0A914CM64_9BILA</name>
<dbReference type="GO" id="GO:0005737">
    <property type="term" value="C:cytoplasm"/>
    <property type="evidence" value="ECO:0007669"/>
    <property type="project" value="TreeGrafter"/>
</dbReference>
<dbReference type="EC" id="3.2.1.22" evidence="3"/>
<dbReference type="PANTHER" id="PTHR11452">
    <property type="entry name" value="ALPHA-GALACTOSIDASE/ALPHA-N-ACETYLGALACTOSAMINIDASE"/>
    <property type="match status" value="1"/>
</dbReference>
<dbReference type="Gene3D" id="3.20.20.70">
    <property type="entry name" value="Aldolase class I"/>
    <property type="match status" value="1"/>
</dbReference>
<dbReference type="InterPro" id="IPR002241">
    <property type="entry name" value="Glyco_hydro_27"/>
</dbReference>
<evidence type="ECO:0000256" key="2">
    <source>
        <dbReference type="ARBA" id="ARBA00009743"/>
    </source>
</evidence>
<reference evidence="9" key="1">
    <citation type="submission" date="2022-11" db="UniProtKB">
        <authorList>
            <consortium name="WormBaseParasite"/>
        </authorList>
    </citation>
    <scope>IDENTIFICATION</scope>
</reference>
<dbReference type="InterPro" id="IPR041233">
    <property type="entry name" value="Melibiase_C"/>
</dbReference>
<dbReference type="Pfam" id="PF16499">
    <property type="entry name" value="Melibiase_2"/>
    <property type="match status" value="1"/>
</dbReference>
<dbReference type="WBParaSite" id="ACRNAN_scaffold11827.g22747.t1">
    <property type="protein sequence ID" value="ACRNAN_scaffold11827.g22747.t1"/>
    <property type="gene ID" value="ACRNAN_scaffold11827.g22747"/>
</dbReference>
<sequence>MRDALAKTGRSIVYSTEWNTIVVGNSEITVDIVKVQMSIWSIWSAPLIMSNDLCDLAPGHKEILLNKYVIAVDQDPLGNMGSLVNQTTSFVFSNLGLTNPSGYNVMDLWAGKIVGTFRPSDTYTATVNPTGVHFIKAVALQ</sequence>
<feature type="domain" description="Alpha galactosidase C-terminal" evidence="7">
    <location>
        <begin position="83"/>
        <end position="136"/>
    </location>
</feature>
<accession>A0A914CM64</accession>
<evidence type="ECO:0000313" key="9">
    <source>
        <dbReference type="WBParaSite" id="ACRNAN_scaffold11827.g22747.t1"/>
    </source>
</evidence>
<dbReference type="SUPFAM" id="SSF51011">
    <property type="entry name" value="Glycosyl hydrolase domain"/>
    <property type="match status" value="1"/>
</dbReference>
<evidence type="ECO:0000256" key="3">
    <source>
        <dbReference type="ARBA" id="ARBA00012755"/>
    </source>
</evidence>
<dbReference type="GO" id="GO:0016139">
    <property type="term" value="P:glycoside catabolic process"/>
    <property type="evidence" value="ECO:0007669"/>
    <property type="project" value="TreeGrafter"/>
</dbReference>
<dbReference type="InterPro" id="IPR013780">
    <property type="entry name" value="Glyco_hydro_b"/>
</dbReference>
<evidence type="ECO:0000256" key="1">
    <source>
        <dbReference type="ARBA" id="ARBA00001255"/>
    </source>
</evidence>
<dbReference type="Proteomes" id="UP000887540">
    <property type="component" value="Unplaced"/>
</dbReference>
<dbReference type="InterPro" id="IPR017853">
    <property type="entry name" value="GH"/>
</dbReference>
<dbReference type="Pfam" id="PF17801">
    <property type="entry name" value="Melibiase_C"/>
    <property type="match status" value="1"/>
</dbReference>
<comment type="similarity">
    <text evidence="2">Belongs to the glycosyl hydrolase 27 family.</text>
</comment>
<evidence type="ECO:0000256" key="6">
    <source>
        <dbReference type="ARBA" id="ARBA00023295"/>
    </source>
</evidence>
<dbReference type="AlphaFoldDB" id="A0A914CM64"/>
<proteinExistence type="inferred from homology"/>
<dbReference type="InterPro" id="IPR013785">
    <property type="entry name" value="Aldolase_TIM"/>
</dbReference>
<dbReference type="SUPFAM" id="SSF51445">
    <property type="entry name" value="(Trans)glycosidases"/>
    <property type="match status" value="1"/>
</dbReference>
<organism evidence="8 9">
    <name type="scientific">Acrobeloides nanus</name>
    <dbReference type="NCBI Taxonomy" id="290746"/>
    <lineage>
        <taxon>Eukaryota</taxon>
        <taxon>Metazoa</taxon>
        <taxon>Ecdysozoa</taxon>
        <taxon>Nematoda</taxon>
        <taxon>Chromadorea</taxon>
        <taxon>Rhabditida</taxon>
        <taxon>Tylenchina</taxon>
        <taxon>Cephalobomorpha</taxon>
        <taxon>Cephaloboidea</taxon>
        <taxon>Cephalobidae</taxon>
        <taxon>Acrobeloides</taxon>
    </lineage>
</organism>
<keyword evidence="8" id="KW-1185">Reference proteome</keyword>
<comment type="catalytic activity">
    <reaction evidence="1">
        <text>Hydrolysis of terminal, non-reducing alpha-D-galactose residues in alpha-D-galactosides, including galactose oligosaccharides, galactomannans and galactolipids.</text>
        <dbReference type="EC" id="3.2.1.22"/>
    </reaction>
</comment>
<dbReference type="GO" id="GO:0009311">
    <property type="term" value="P:oligosaccharide metabolic process"/>
    <property type="evidence" value="ECO:0007669"/>
    <property type="project" value="TreeGrafter"/>
</dbReference>
<evidence type="ECO:0000259" key="7">
    <source>
        <dbReference type="Pfam" id="PF17801"/>
    </source>
</evidence>
<dbReference type="Gene3D" id="2.60.40.1180">
    <property type="entry name" value="Golgi alpha-mannosidase II"/>
    <property type="match status" value="1"/>
</dbReference>
<keyword evidence="4" id="KW-0732">Signal</keyword>